<dbReference type="FunFam" id="3.40.50.150:FF:000009">
    <property type="entry name" value="23S rRNA (Uracil(1939)-C(5))-methyltransferase RlmD"/>
    <property type="match status" value="1"/>
</dbReference>
<feature type="active site" description="Nucleophile" evidence="4">
    <location>
        <position position="429"/>
    </location>
</feature>
<dbReference type="PANTHER" id="PTHR11061">
    <property type="entry name" value="RNA M5U METHYLTRANSFERASE"/>
    <property type="match status" value="1"/>
</dbReference>
<dbReference type="InterPro" id="IPR030390">
    <property type="entry name" value="MeTrfase_TrmA_AS"/>
</dbReference>
<dbReference type="PROSITE" id="PS01231">
    <property type="entry name" value="TRMA_2"/>
    <property type="match status" value="1"/>
</dbReference>
<dbReference type="PATRIC" id="fig|1423735.3.peg.238"/>
<dbReference type="PANTHER" id="PTHR11061:SF30">
    <property type="entry name" value="TRNA (URACIL(54)-C(5))-METHYLTRANSFERASE"/>
    <property type="match status" value="1"/>
</dbReference>
<feature type="binding site" evidence="4">
    <location>
        <position position="354"/>
    </location>
    <ligand>
        <name>S-adenosyl-L-methionine</name>
        <dbReference type="ChEBI" id="CHEBI:59789"/>
    </ligand>
</feature>
<keyword evidence="1 4" id="KW-0489">Methyltransferase</keyword>
<proteinExistence type="inferred from homology"/>
<dbReference type="InterPro" id="IPR012340">
    <property type="entry name" value="NA-bd_OB-fold"/>
</dbReference>
<dbReference type="GO" id="GO:0070475">
    <property type="term" value="P:rRNA base methylation"/>
    <property type="evidence" value="ECO:0007669"/>
    <property type="project" value="TreeGrafter"/>
</dbReference>
<sequence>MKIIKIGPISEFRGVIMANKNEVPVRKNQVLTGTVMDLTYQAMGVVKVDEGYPIFISNALPGEEIKYLVTKANKNYGFGRLLEFIKTSPDRVSQENSVYLQTGIAPLAHLAYPAQLKFKQEQIESLFQKEKLPLTVQPTLAAPEATHYRNKAQIPVRMIEGQLETGFYRQRSHQLLPLTDFLIQDPKIDATVKKIRDILRAFHVPAYNEEHNSGVIRHIMVRRARKTRQQMVVLVTRQRHLPQEDAIVQAISELPEVSSIIINYNPKVTNVILGMQERPVFGNAYLEDELLGKRFRISAQSFYQVNAEQTENLYQQAIEQADLQPDEVVVDAYSGIGTIGISIADHVKQVRELEIVPEAIADAKINAELNHVKNIDFTVGKAEEILPEWVEKGQKFDVLIVDPPRKGLQPEFIEAVLKARPKKLVYISCNPATLARDLRLLIDGGYHGTTMQPVDMFPMSNHIESVTALELD</sequence>
<evidence type="ECO:0000256" key="1">
    <source>
        <dbReference type="ARBA" id="ARBA00022603"/>
    </source>
</evidence>
<dbReference type="InterPro" id="IPR002792">
    <property type="entry name" value="TRAM_dom"/>
</dbReference>
<comment type="caution">
    <text evidence="7">The sequence shown here is derived from an EMBL/GenBank/DDBJ whole genome shotgun (WGS) entry which is preliminary data.</text>
</comment>
<evidence type="ECO:0000259" key="6">
    <source>
        <dbReference type="PROSITE" id="PS50926"/>
    </source>
</evidence>
<keyword evidence="8" id="KW-1185">Reference proteome</keyword>
<dbReference type="InterPro" id="IPR029063">
    <property type="entry name" value="SAM-dependent_MTases_sf"/>
</dbReference>
<dbReference type="STRING" id="1423735.FC15_GL000232"/>
<dbReference type="AlphaFoldDB" id="A0A0R1VT22"/>
<dbReference type="InterPro" id="IPR010280">
    <property type="entry name" value="U5_MeTrfase_fam"/>
</dbReference>
<reference evidence="7 8" key="1">
    <citation type="journal article" date="2015" name="Genome Announc.">
        <title>Expanding the biotechnology potential of lactobacilli through comparative genomics of 213 strains and associated genera.</title>
        <authorList>
            <person name="Sun Z."/>
            <person name="Harris H.M."/>
            <person name="McCann A."/>
            <person name="Guo C."/>
            <person name="Argimon S."/>
            <person name="Zhang W."/>
            <person name="Yang X."/>
            <person name="Jeffery I.B."/>
            <person name="Cooney J.C."/>
            <person name="Kagawa T.F."/>
            <person name="Liu W."/>
            <person name="Song Y."/>
            <person name="Salvetti E."/>
            <person name="Wrobel A."/>
            <person name="Rasinkangas P."/>
            <person name="Parkhill J."/>
            <person name="Rea M.C."/>
            <person name="O'Sullivan O."/>
            <person name="Ritari J."/>
            <person name="Douillard F.P."/>
            <person name="Paul Ross R."/>
            <person name="Yang R."/>
            <person name="Briner A.E."/>
            <person name="Felis G.E."/>
            <person name="de Vos W.M."/>
            <person name="Barrangou R."/>
            <person name="Klaenhammer T.R."/>
            <person name="Caufield P.W."/>
            <person name="Cui Y."/>
            <person name="Zhang H."/>
            <person name="O'Toole P.W."/>
        </authorList>
    </citation>
    <scope>NUCLEOTIDE SEQUENCE [LARGE SCALE GENOMIC DNA]</scope>
    <source>
        <strain evidence="7 8">DSM 17758</strain>
    </source>
</reference>
<dbReference type="Pfam" id="PF05958">
    <property type="entry name" value="tRNA_U5-meth_tr"/>
    <property type="match status" value="1"/>
</dbReference>
<keyword evidence="3 4" id="KW-0949">S-adenosyl-L-methionine</keyword>
<dbReference type="PROSITE" id="PS01230">
    <property type="entry name" value="TRMA_1"/>
    <property type="match status" value="1"/>
</dbReference>
<dbReference type="Pfam" id="PF01938">
    <property type="entry name" value="TRAM"/>
    <property type="match status" value="1"/>
</dbReference>
<feature type="binding site" evidence="4">
    <location>
        <position position="402"/>
    </location>
    <ligand>
        <name>S-adenosyl-L-methionine</name>
        <dbReference type="ChEBI" id="CHEBI:59789"/>
    </ligand>
</feature>
<keyword evidence="2 4" id="KW-0808">Transferase</keyword>
<dbReference type="Proteomes" id="UP000051315">
    <property type="component" value="Unassembled WGS sequence"/>
</dbReference>
<comment type="similarity">
    <text evidence="4">Belongs to the class I-like SAM-binding methyltransferase superfamily. RNA M5U methyltransferase family.</text>
</comment>
<evidence type="ECO:0000256" key="5">
    <source>
        <dbReference type="PROSITE-ProRule" id="PRU10015"/>
    </source>
</evidence>
<dbReference type="FunFam" id="2.40.50.1070:FF:000003">
    <property type="entry name" value="23S rRNA (Uracil-5-)-methyltransferase RumA"/>
    <property type="match status" value="1"/>
</dbReference>
<feature type="binding site" evidence="4">
    <location>
        <position position="333"/>
    </location>
    <ligand>
        <name>S-adenosyl-L-methionine</name>
        <dbReference type="ChEBI" id="CHEBI:59789"/>
    </ligand>
</feature>
<dbReference type="NCBIfam" id="TIGR00479">
    <property type="entry name" value="rumA"/>
    <property type="match status" value="1"/>
</dbReference>
<evidence type="ECO:0000256" key="3">
    <source>
        <dbReference type="ARBA" id="ARBA00022691"/>
    </source>
</evidence>
<dbReference type="PROSITE" id="PS50926">
    <property type="entry name" value="TRAM"/>
    <property type="match status" value="1"/>
</dbReference>
<accession>A0A0R1VT22</accession>
<dbReference type="Gene3D" id="3.40.50.150">
    <property type="entry name" value="Vaccinia Virus protein VP39"/>
    <property type="match status" value="1"/>
</dbReference>
<dbReference type="CDD" id="cd02440">
    <property type="entry name" value="AdoMet_MTases"/>
    <property type="match status" value="1"/>
</dbReference>
<dbReference type="SUPFAM" id="SSF53335">
    <property type="entry name" value="S-adenosyl-L-methionine-dependent methyltransferases"/>
    <property type="match status" value="1"/>
</dbReference>
<feature type="domain" description="TRAM" evidence="6">
    <location>
        <begin position="24"/>
        <end position="83"/>
    </location>
</feature>
<dbReference type="InterPro" id="IPR030391">
    <property type="entry name" value="MeTrfase_TrmA_CS"/>
</dbReference>
<evidence type="ECO:0000313" key="8">
    <source>
        <dbReference type="Proteomes" id="UP000051315"/>
    </source>
</evidence>
<evidence type="ECO:0000256" key="2">
    <source>
        <dbReference type="ARBA" id="ARBA00022679"/>
    </source>
</evidence>
<dbReference type="PROSITE" id="PS51687">
    <property type="entry name" value="SAM_MT_RNA_M5U"/>
    <property type="match status" value="1"/>
</dbReference>
<dbReference type="Gene3D" id="2.40.50.140">
    <property type="entry name" value="Nucleic acid-binding proteins"/>
    <property type="match status" value="1"/>
</dbReference>
<evidence type="ECO:0000313" key="7">
    <source>
        <dbReference type="EMBL" id="KRM08855.1"/>
    </source>
</evidence>
<dbReference type="SUPFAM" id="SSF50249">
    <property type="entry name" value="Nucleic acid-binding proteins"/>
    <property type="match status" value="1"/>
</dbReference>
<gene>
    <name evidence="7" type="ORF">FC15_GL000232</name>
</gene>
<protein>
    <submittedName>
        <fullName evidence="7">tRNA (Uracil-5-)-methyltransferase</fullName>
    </submittedName>
</protein>
<dbReference type="Gene3D" id="2.40.50.1070">
    <property type="match status" value="1"/>
</dbReference>
<dbReference type="EMBL" id="AZFX01000072">
    <property type="protein sequence ID" value="KRM08855.1"/>
    <property type="molecule type" value="Genomic_DNA"/>
</dbReference>
<name>A0A0R1VT22_9LACO</name>
<feature type="binding site" evidence="4">
    <location>
        <position position="304"/>
    </location>
    <ligand>
        <name>S-adenosyl-L-methionine</name>
        <dbReference type="ChEBI" id="CHEBI:59789"/>
    </ligand>
</feature>
<evidence type="ECO:0000256" key="4">
    <source>
        <dbReference type="PROSITE-ProRule" id="PRU01024"/>
    </source>
</evidence>
<dbReference type="GO" id="GO:0070041">
    <property type="term" value="F:rRNA (uridine-C5-)-methyltransferase activity"/>
    <property type="evidence" value="ECO:0007669"/>
    <property type="project" value="TreeGrafter"/>
</dbReference>
<feature type="active site" evidence="5">
    <location>
        <position position="429"/>
    </location>
</feature>
<organism evidence="7 8">
    <name type="scientific">Lapidilactobacillus concavus DSM 17758</name>
    <dbReference type="NCBI Taxonomy" id="1423735"/>
    <lineage>
        <taxon>Bacteria</taxon>
        <taxon>Bacillati</taxon>
        <taxon>Bacillota</taxon>
        <taxon>Bacilli</taxon>
        <taxon>Lactobacillales</taxon>
        <taxon>Lactobacillaceae</taxon>
        <taxon>Lapidilactobacillus</taxon>
    </lineage>
</organism>